<organism evidence="2 3">
    <name type="scientific">Dactylellina haptotyla (strain CBS 200.50)</name>
    <name type="common">Nematode-trapping fungus</name>
    <name type="synonym">Monacrosporium haptotylum</name>
    <dbReference type="NCBI Taxonomy" id="1284197"/>
    <lineage>
        <taxon>Eukaryota</taxon>
        <taxon>Fungi</taxon>
        <taxon>Dikarya</taxon>
        <taxon>Ascomycota</taxon>
        <taxon>Pezizomycotina</taxon>
        <taxon>Orbiliomycetes</taxon>
        <taxon>Orbiliales</taxon>
        <taxon>Orbiliaceae</taxon>
        <taxon>Dactylellina</taxon>
    </lineage>
</organism>
<name>S8AQX7_DACHA</name>
<accession>S8AQX7</accession>
<feature type="compositionally biased region" description="Polar residues" evidence="1">
    <location>
        <begin position="66"/>
        <end position="76"/>
    </location>
</feature>
<reference evidence="3" key="2">
    <citation type="submission" date="2013-04" db="EMBL/GenBank/DDBJ databases">
        <title>Genomic mechanisms accounting for the adaptation to parasitism in nematode-trapping fungi.</title>
        <authorList>
            <person name="Ahren D.G."/>
        </authorList>
    </citation>
    <scope>NUCLEOTIDE SEQUENCE [LARGE SCALE GENOMIC DNA]</scope>
    <source>
        <strain evidence="3">CBS 200.50</strain>
    </source>
</reference>
<evidence type="ECO:0000313" key="2">
    <source>
        <dbReference type="EMBL" id="EPS45340.1"/>
    </source>
</evidence>
<gene>
    <name evidence="2" type="ORF">H072_678</name>
</gene>
<dbReference type="Proteomes" id="UP000015100">
    <property type="component" value="Unassembled WGS sequence"/>
</dbReference>
<feature type="compositionally biased region" description="Basic and acidic residues" evidence="1">
    <location>
        <begin position="110"/>
        <end position="123"/>
    </location>
</feature>
<comment type="caution">
    <text evidence="2">The sequence shown here is derived from an EMBL/GenBank/DDBJ whole genome shotgun (WGS) entry which is preliminary data.</text>
</comment>
<evidence type="ECO:0000256" key="1">
    <source>
        <dbReference type="SAM" id="MobiDB-lite"/>
    </source>
</evidence>
<reference evidence="2 3" key="1">
    <citation type="journal article" date="2013" name="PLoS Genet.">
        <title>Genomic mechanisms accounting for the adaptation to parasitism in nematode-trapping fungi.</title>
        <authorList>
            <person name="Meerupati T."/>
            <person name="Andersson K.M."/>
            <person name="Friman E."/>
            <person name="Kumar D."/>
            <person name="Tunlid A."/>
            <person name="Ahren D."/>
        </authorList>
    </citation>
    <scope>NUCLEOTIDE SEQUENCE [LARGE SCALE GENOMIC DNA]</scope>
    <source>
        <strain evidence="2 3">CBS 200.50</strain>
    </source>
</reference>
<feature type="compositionally biased region" description="Polar residues" evidence="1">
    <location>
        <begin position="84"/>
        <end position="102"/>
    </location>
</feature>
<protein>
    <submittedName>
        <fullName evidence="2">Uncharacterized protein</fullName>
    </submittedName>
</protein>
<evidence type="ECO:0000313" key="3">
    <source>
        <dbReference type="Proteomes" id="UP000015100"/>
    </source>
</evidence>
<proteinExistence type="predicted"/>
<keyword evidence="3" id="KW-1185">Reference proteome</keyword>
<dbReference type="EMBL" id="AQGS01000017">
    <property type="protein sequence ID" value="EPS45340.1"/>
    <property type="molecule type" value="Genomic_DNA"/>
</dbReference>
<feature type="region of interest" description="Disordered" evidence="1">
    <location>
        <begin position="1"/>
        <end position="123"/>
    </location>
</feature>
<sequence>MATPSKAKTNHGGDTKTAACGIIPRPDTGEESQYSPVRTEPAPEHPTAIPSSCDEVEKAACDMASCPNTGDGSQCPSGGAESTPEGSHSGSKSSKPAGNQLSDDMAIKTVSDKPSRPDTGRGS</sequence>
<dbReference type="AlphaFoldDB" id="S8AQX7"/>
<dbReference type="HOGENOM" id="CLU_2015186_0_0_1"/>